<reference evidence="3" key="1">
    <citation type="submission" date="2016-05" db="EMBL/GenBank/DDBJ databases">
        <title>Comparative genomics of biotechnologically important yeasts.</title>
        <authorList>
            <consortium name="DOE Joint Genome Institute"/>
            <person name="Riley R."/>
            <person name="Haridas S."/>
            <person name="Wolfe K.H."/>
            <person name="Lopes M.R."/>
            <person name="Hittinger C.T."/>
            <person name="Goker M."/>
            <person name="Salamov A."/>
            <person name="Wisecaver J."/>
            <person name="Long T.M."/>
            <person name="Aerts A.L."/>
            <person name="Barry K."/>
            <person name="Choi C."/>
            <person name="Clum A."/>
            <person name="Coughlan A.Y."/>
            <person name="Deshpande S."/>
            <person name="Douglass A.P."/>
            <person name="Hanson S.J."/>
            <person name="Klenk H.-P."/>
            <person name="Labutti K."/>
            <person name="Lapidus A."/>
            <person name="Lindquist E."/>
            <person name="Lipzen A."/>
            <person name="Meier-Kolthoff J.P."/>
            <person name="Ohm R.A."/>
            <person name="Otillar R.P."/>
            <person name="Pangilinan J."/>
            <person name="Peng Y."/>
            <person name="Rokas A."/>
            <person name="Rosa C.A."/>
            <person name="Scheuner C."/>
            <person name="Sibirny A.A."/>
            <person name="Slot J.C."/>
            <person name="Stielow J.B."/>
            <person name="Sun H."/>
            <person name="Kurtzman C.P."/>
            <person name="Blackwell M."/>
            <person name="Grigoriev I.V."/>
            <person name="Jeffries T.W."/>
        </authorList>
    </citation>
    <scope>NUCLEOTIDE SEQUENCE [LARGE SCALE GENOMIC DNA]</scope>
    <source>
        <strain evidence="3">NRRL Y-12698</strain>
    </source>
</reference>
<dbReference type="EMBL" id="KV454430">
    <property type="protein sequence ID" value="ODQ80318.1"/>
    <property type="molecule type" value="Genomic_DNA"/>
</dbReference>
<accession>A0A1E3QRQ6</accession>
<feature type="compositionally biased region" description="Low complexity" evidence="1">
    <location>
        <begin position="26"/>
        <end position="49"/>
    </location>
</feature>
<evidence type="ECO:0000313" key="2">
    <source>
        <dbReference type="EMBL" id="ODQ80318.1"/>
    </source>
</evidence>
<keyword evidence="3" id="KW-1185">Reference proteome</keyword>
<gene>
    <name evidence="2" type="ORF">BABINDRAFT_161273</name>
</gene>
<dbReference type="Proteomes" id="UP000094336">
    <property type="component" value="Unassembled WGS sequence"/>
</dbReference>
<sequence>MSLKEKLRTKFTRTKSLLKMGDDEPSLLMRKLSTSSSSLESETASMSPSEDYDDDLDPDCPPRLRNGSLSFIAMPSPLSAQTIREVEEEYVKRHTRDSSTASSSGLSCIPEDVSASESNYHQELSQKLSQQLHNTYLAESAMDPIDERNTSTPTIQSRSPSPLNRSHSPHDSSFDTTLTIQGESESQDLPEDPHYFSNKQQHGQEAYANLSSDDLLPPIPMCPPSTEEELSPTILPNPLFKRPLSTPPCAPSMFGNDECVSPITPPSFHNRASYGSGNSTSTTLSSSNSELNLLQVPNMSLMLAPNMGLMLAPNMSPNSSTSSATLPMLHEASSATKADNHDYADAMASTILEKVSRSASVSVHQSQVSVDNFHDDRKSYDHDTYHGDIVAIQDTNTDNWVI</sequence>
<dbReference type="GeneID" id="30146582"/>
<name>A0A1E3QRQ6_9ASCO</name>
<feature type="region of interest" description="Disordered" evidence="1">
    <location>
        <begin position="89"/>
        <end position="110"/>
    </location>
</feature>
<proteinExistence type="predicted"/>
<evidence type="ECO:0000313" key="3">
    <source>
        <dbReference type="Proteomes" id="UP000094336"/>
    </source>
</evidence>
<evidence type="ECO:0000256" key="1">
    <source>
        <dbReference type="SAM" id="MobiDB-lite"/>
    </source>
</evidence>
<protein>
    <submittedName>
        <fullName evidence="2">Uncharacterized protein</fullName>
    </submittedName>
</protein>
<dbReference type="RefSeq" id="XP_018985646.1">
    <property type="nucleotide sequence ID" value="XM_019128729.1"/>
</dbReference>
<feature type="region of interest" description="Disordered" evidence="1">
    <location>
        <begin position="143"/>
        <end position="176"/>
    </location>
</feature>
<organism evidence="2 3">
    <name type="scientific">Babjeviella inositovora NRRL Y-12698</name>
    <dbReference type="NCBI Taxonomy" id="984486"/>
    <lineage>
        <taxon>Eukaryota</taxon>
        <taxon>Fungi</taxon>
        <taxon>Dikarya</taxon>
        <taxon>Ascomycota</taxon>
        <taxon>Saccharomycotina</taxon>
        <taxon>Pichiomycetes</taxon>
        <taxon>Serinales incertae sedis</taxon>
        <taxon>Babjeviella</taxon>
    </lineage>
</organism>
<dbReference type="AlphaFoldDB" id="A0A1E3QRQ6"/>
<feature type="region of interest" description="Disordered" evidence="1">
    <location>
        <begin position="16"/>
        <end position="70"/>
    </location>
</feature>
<feature type="compositionally biased region" description="Polar residues" evidence="1">
    <location>
        <begin position="150"/>
        <end position="166"/>
    </location>
</feature>